<dbReference type="InterPro" id="IPR036168">
    <property type="entry name" value="AP2_Mu_C_sf"/>
</dbReference>
<evidence type="ECO:0000256" key="5">
    <source>
        <dbReference type="ARBA" id="ARBA00023329"/>
    </source>
</evidence>
<dbReference type="PROSITE" id="PS00991">
    <property type="entry name" value="CLAT_ADAPTOR_M_2"/>
    <property type="match status" value="1"/>
</dbReference>
<dbReference type="GeneID" id="13882249"/>
<dbReference type="PROSITE" id="PS51072">
    <property type="entry name" value="MHD"/>
    <property type="match status" value="1"/>
</dbReference>
<evidence type="ECO:0000256" key="1">
    <source>
        <dbReference type="ARBA" id="ARBA00004156"/>
    </source>
</evidence>
<dbReference type="InParanoid" id="H2AUF4"/>
<dbReference type="OrthoDB" id="870at2759"/>
<evidence type="ECO:0000313" key="9">
    <source>
        <dbReference type="Proteomes" id="UP000005220"/>
    </source>
</evidence>
<dbReference type="eggNOG" id="KOG2740">
    <property type="taxonomic scope" value="Eukaryota"/>
</dbReference>
<name>H2AUF4_KAZAF</name>
<dbReference type="InterPro" id="IPR028565">
    <property type="entry name" value="MHD"/>
</dbReference>
<protein>
    <recommendedName>
        <fullName evidence="7">MHD domain-containing protein</fullName>
    </recommendedName>
</protein>
<dbReference type="GO" id="GO:0030131">
    <property type="term" value="C:clathrin adaptor complex"/>
    <property type="evidence" value="ECO:0007669"/>
    <property type="project" value="UniProtKB-UniRule"/>
</dbReference>
<keyword evidence="2 6" id="KW-0813">Transport</keyword>
<dbReference type="InterPro" id="IPR050431">
    <property type="entry name" value="Adaptor_comp_med_subunit"/>
</dbReference>
<keyword evidence="3 6" id="KW-0653">Protein transport</keyword>
<dbReference type="PIRSF" id="PIRSF005992">
    <property type="entry name" value="Clathrin_mu"/>
    <property type="match status" value="1"/>
</dbReference>
<evidence type="ECO:0000259" key="7">
    <source>
        <dbReference type="PROSITE" id="PS51072"/>
    </source>
</evidence>
<reference evidence="8 9" key="1">
    <citation type="journal article" date="2011" name="Proc. Natl. Acad. Sci. U.S.A.">
        <title>Evolutionary erosion of yeast sex chromosomes by mating-type switching accidents.</title>
        <authorList>
            <person name="Gordon J.L."/>
            <person name="Armisen D."/>
            <person name="Proux-Wera E."/>
            <person name="Oheigeartaigh S.S."/>
            <person name="Byrne K.P."/>
            <person name="Wolfe K.H."/>
        </authorList>
    </citation>
    <scope>NUCLEOTIDE SEQUENCE [LARGE SCALE GENOMIC DNA]</scope>
    <source>
        <strain evidence="9">ATCC 22294 / BCRC 22015 / CBS 2517 / CECT 1963 / NBRC 1671 / NRRL Y-8276</strain>
    </source>
</reference>
<feature type="domain" description="MHD" evidence="7">
    <location>
        <begin position="184"/>
        <end position="454"/>
    </location>
</feature>
<dbReference type="RefSeq" id="XP_003957139.1">
    <property type="nucleotide sequence ID" value="XM_003957090.1"/>
</dbReference>
<evidence type="ECO:0000256" key="3">
    <source>
        <dbReference type="ARBA" id="ARBA00022927"/>
    </source>
</evidence>
<dbReference type="KEGG" id="kaf:KAFR_0D03560"/>
<dbReference type="FunCoup" id="H2AUF4">
    <property type="interactions" value="175"/>
</dbReference>
<evidence type="ECO:0000256" key="2">
    <source>
        <dbReference type="ARBA" id="ARBA00022448"/>
    </source>
</evidence>
<dbReference type="STRING" id="1071382.H2AUF4"/>
<evidence type="ECO:0000256" key="6">
    <source>
        <dbReference type="PIRNR" id="PIRNR005992"/>
    </source>
</evidence>
<keyword evidence="4" id="KW-0472">Membrane</keyword>
<gene>
    <name evidence="8" type="primary">KAFR0D03560</name>
    <name evidence="8" type="ORF">KAFR_0D03560</name>
</gene>
<evidence type="ECO:0000313" key="8">
    <source>
        <dbReference type="EMBL" id="CCF58004.1"/>
    </source>
</evidence>
<dbReference type="PANTHER" id="PTHR10529">
    <property type="entry name" value="AP COMPLEX SUBUNIT MU"/>
    <property type="match status" value="1"/>
</dbReference>
<dbReference type="GO" id="GO:0006623">
    <property type="term" value="P:protein targeting to vacuole"/>
    <property type="evidence" value="ECO:0007669"/>
    <property type="project" value="EnsemblFungi"/>
</dbReference>
<dbReference type="Proteomes" id="UP000005220">
    <property type="component" value="Chromosome 4"/>
</dbReference>
<dbReference type="GO" id="GO:0030123">
    <property type="term" value="C:AP-3 adaptor complex"/>
    <property type="evidence" value="ECO:0007669"/>
    <property type="project" value="EnsemblFungi"/>
</dbReference>
<dbReference type="InterPro" id="IPR001392">
    <property type="entry name" value="Clathrin_mu"/>
</dbReference>
<sequence length="455" mass="51924">MYIAFYICDTKNQLVFQYLCDSIAPHFSKLLTRIHSLCPEVLDVETRGNVSKDLKIYRYFSATNNLNYYALTIVSRHHDLEPHHVLESIDTLLVEYFNKTNLTTTKIMNNYDRMTILFDLLIDGGIIDGNNFYMNKLRNQIPLKNDFSNFINDAAKSLQKGQAPSKTVDNEVVPWRSKEIKTVRNEIYVDVKETLYVTLIKSNRASHRLKLLNGYINGSVSVDSSIGGVPMLEVSFGGCDFKDIIPKFHDCVEVNEFLTNDGNIIKFIPPDGKFQLMEYSMALSSFNDNLISCNFTNGLGNSNDEFEITLNINKSNKVPKINNLQVCLNFENREGQSKVKILRNTHGRFEYGKNTWIFDSELLTGTLPVLRGCVEEETKNEEDGGIDGEGRRILSKLRPELRSVIMSFQYEGQLPSGTRVSSINIRNDSTSNPQRQQLFKGVKYVTKTSNYEIRG</sequence>
<evidence type="ECO:0000256" key="4">
    <source>
        <dbReference type="ARBA" id="ARBA00023136"/>
    </source>
</evidence>
<proteinExistence type="inferred from homology"/>
<dbReference type="EMBL" id="HE650824">
    <property type="protein sequence ID" value="CCF58004.1"/>
    <property type="molecule type" value="Genomic_DNA"/>
</dbReference>
<dbReference type="GO" id="GO:0030659">
    <property type="term" value="C:cytoplasmic vesicle membrane"/>
    <property type="evidence" value="ECO:0007669"/>
    <property type="project" value="UniProtKB-SubCell"/>
</dbReference>
<accession>H2AUF4</accession>
<keyword evidence="5" id="KW-0968">Cytoplasmic vesicle</keyword>
<comment type="similarity">
    <text evidence="6">Belongs to the adaptor complexes medium subunit family.</text>
</comment>
<organism evidence="8 9">
    <name type="scientific">Kazachstania africana (strain ATCC 22294 / BCRC 22015 / CBS 2517 / CECT 1963 / NBRC 1671 / NRRL Y-8276)</name>
    <name type="common">Yeast</name>
    <name type="synonym">Kluyveromyces africanus</name>
    <dbReference type="NCBI Taxonomy" id="1071382"/>
    <lineage>
        <taxon>Eukaryota</taxon>
        <taxon>Fungi</taxon>
        <taxon>Dikarya</taxon>
        <taxon>Ascomycota</taxon>
        <taxon>Saccharomycotina</taxon>
        <taxon>Saccharomycetes</taxon>
        <taxon>Saccharomycetales</taxon>
        <taxon>Saccharomycetaceae</taxon>
        <taxon>Kazachstania</taxon>
    </lineage>
</organism>
<dbReference type="Pfam" id="PF00928">
    <property type="entry name" value="Adap_comp_sub"/>
    <property type="match status" value="1"/>
</dbReference>
<keyword evidence="9" id="KW-1185">Reference proteome</keyword>
<comment type="subcellular location">
    <subcellularLocation>
        <location evidence="1">Cytoplasmic vesicle membrane</location>
    </subcellularLocation>
</comment>
<dbReference type="HOGENOM" id="CLU_026449_0_0_1"/>
<dbReference type="Gene3D" id="2.60.40.1170">
    <property type="entry name" value="Mu homology domain, subdomain B"/>
    <property type="match status" value="2"/>
</dbReference>
<dbReference type="InterPro" id="IPR018240">
    <property type="entry name" value="Clathrin_mu_CS"/>
</dbReference>
<dbReference type="SUPFAM" id="SSF49447">
    <property type="entry name" value="Second domain of Mu2 adaptin subunit (ap50) of ap2 adaptor"/>
    <property type="match status" value="1"/>
</dbReference>
<dbReference type="AlphaFoldDB" id="H2AUF4"/>
<dbReference type="GO" id="GO:0006896">
    <property type="term" value="P:Golgi to vacuole transport"/>
    <property type="evidence" value="ECO:0007669"/>
    <property type="project" value="EnsemblFungi"/>
</dbReference>